<dbReference type="RefSeq" id="WP_188888711.1">
    <property type="nucleotide sequence ID" value="NZ_BMHY01000003.1"/>
</dbReference>
<evidence type="ECO:0000313" key="2">
    <source>
        <dbReference type="Proteomes" id="UP000600247"/>
    </source>
</evidence>
<gene>
    <name evidence="1" type="ORF">GCM10010918_18960</name>
</gene>
<keyword evidence="2" id="KW-1185">Reference proteome</keyword>
<sequence>MIRSLRSRFAIRPASTNQNAKIHVVSRVFGDLSHQNAKVQVDWPETPQMGEM</sequence>
<reference evidence="1 2" key="1">
    <citation type="journal article" date="2014" name="Int. J. Syst. Evol. Microbiol.">
        <title>Complete genome sequence of Corynebacterium casei LMG S-19264T (=DSM 44701T), isolated from a smear-ripened cheese.</title>
        <authorList>
            <consortium name="US DOE Joint Genome Institute (JGI-PGF)"/>
            <person name="Walter F."/>
            <person name="Albersmeier A."/>
            <person name="Kalinowski J."/>
            <person name="Ruckert C."/>
        </authorList>
    </citation>
    <scope>NUCLEOTIDE SEQUENCE [LARGE SCALE GENOMIC DNA]</scope>
    <source>
        <strain evidence="1 2">CGMCC 1.15286</strain>
    </source>
</reference>
<proteinExistence type="predicted"/>
<dbReference type="Proteomes" id="UP000600247">
    <property type="component" value="Unassembled WGS sequence"/>
</dbReference>
<name>A0A917H2V2_9BACL</name>
<evidence type="ECO:0000313" key="1">
    <source>
        <dbReference type="EMBL" id="GGG65054.1"/>
    </source>
</evidence>
<protein>
    <submittedName>
        <fullName evidence="1">Uncharacterized protein</fullName>
    </submittedName>
</protein>
<dbReference type="AlphaFoldDB" id="A0A917H2V2"/>
<organism evidence="1 2">
    <name type="scientific">Paenibacillus radicis</name>
    <name type="common">ex Gao et al. 2016</name>
    <dbReference type="NCBI Taxonomy" id="1737354"/>
    <lineage>
        <taxon>Bacteria</taxon>
        <taxon>Bacillati</taxon>
        <taxon>Bacillota</taxon>
        <taxon>Bacilli</taxon>
        <taxon>Bacillales</taxon>
        <taxon>Paenibacillaceae</taxon>
        <taxon>Paenibacillus</taxon>
    </lineage>
</organism>
<dbReference type="EMBL" id="BMHY01000003">
    <property type="protein sequence ID" value="GGG65054.1"/>
    <property type="molecule type" value="Genomic_DNA"/>
</dbReference>
<accession>A0A917H2V2</accession>
<comment type="caution">
    <text evidence="1">The sequence shown here is derived from an EMBL/GenBank/DDBJ whole genome shotgun (WGS) entry which is preliminary data.</text>
</comment>